<evidence type="ECO:0000259" key="1">
    <source>
        <dbReference type="Pfam" id="PF05057"/>
    </source>
</evidence>
<dbReference type="eggNOG" id="COG0596">
    <property type="taxonomic scope" value="Bacteria"/>
</dbReference>
<dbReference type="STRING" id="1129794.C427_4821"/>
<organism evidence="2 3">
    <name type="scientific">Paraglaciecola psychrophila 170</name>
    <dbReference type="NCBI Taxonomy" id="1129794"/>
    <lineage>
        <taxon>Bacteria</taxon>
        <taxon>Pseudomonadati</taxon>
        <taxon>Pseudomonadota</taxon>
        <taxon>Gammaproteobacteria</taxon>
        <taxon>Alteromonadales</taxon>
        <taxon>Alteromonadaceae</taxon>
        <taxon>Paraglaciecola</taxon>
    </lineage>
</organism>
<dbReference type="HOGENOM" id="CLU_3255343_0_0_6"/>
<dbReference type="Pfam" id="PF05057">
    <property type="entry name" value="DUF676"/>
    <property type="match status" value="1"/>
</dbReference>
<dbReference type="Proteomes" id="UP000011864">
    <property type="component" value="Chromosome"/>
</dbReference>
<dbReference type="EMBL" id="CP003837">
    <property type="protein sequence ID" value="AGH46920.1"/>
    <property type="molecule type" value="Genomic_DNA"/>
</dbReference>
<sequence length="42" mass="4656">MSDDVIELLDHLRLKKVSVIGYSLGGLTDPYLLPDILSELTI</sequence>
<keyword evidence="3" id="KW-1185">Reference proteome</keyword>
<dbReference type="InterPro" id="IPR029058">
    <property type="entry name" value="AB_hydrolase_fold"/>
</dbReference>
<feature type="domain" description="DUF676" evidence="1">
    <location>
        <begin position="4"/>
        <end position="33"/>
    </location>
</feature>
<reference evidence="2 3" key="1">
    <citation type="journal article" date="2013" name="Genome Announc.">
        <title>Complete Genome Sequence of Glaciecola psychrophila Strain 170T.</title>
        <authorList>
            <person name="Yin J."/>
            <person name="Chen J."/>
            <person name="Liu G."/>
            <person name="Yu Y."/>
            <person name="Song L."/>
            <person name="Wang X."/>
            <person name="Qu X."/>
        </authorList>
    </citation>
    <scope>NUCLEOTIDE SEQUENCE [LARGE SCALE GENOMIC DNA]</scope>
    <source>
        <strain evidence="2 3">170</strain>
    </source>
</reference>
<dbReference type="SUPFAM" id="SSF53474">
    <property type="entry name" value="alpha/beta-Hydrolases"/>
    <property type="match status" value="1"/>
</dbReference>
<gene>
    <name evidence="2" type="ORF">C427_4821</name>
</gene>
<name>K7AH77_9ALTE</name>
<evidence type="ECO:0000313" key="2">
    <source>
        <dbReference type="EMBL" id="AGH46920.1"/>
    </source>
</evidence>
<accession>K7AH77</accession>
<proteinExistence type="predicted"/>
<protein>
    <recommendedName>
        <fullName evidence="1">DUF676 domain-containing protein</fullName>
    </recommendedName>
</protein>
<dbReference type="Gene3D" id="3.40.50.1820">
    <property type="entry name" value="alpha/beta hydrolase"/>
    <property type="match status" value="1"/>
</dbReference>
<evidence type="ECO:0000313" key="3">
    <source>
        <dbReference type="Proteomes" id="UP000011864"/>
    </source>
</evidence>
<dbReference type="KEGG" id="gps:C427_4821"/>
<dbReference type="PATRIC" id="fig|1129794.4.peg.4803"/>
<dbReference type="InterPro" id="IPR007751">
    <property type="entry name" value="DUF676_lipase-like"/>
</dbReference>
<dbReference type="AlphaFoldDB" id="K7AH77"/>